<keyword evidence="5" id="KW-1133">Transmembrane helix</keyword>
<dbReference type="CDD" id="cd00112">
    <property type="entry name" value="LDLa"/>
    <property type="match status" value="4"/>
</dbReference>
<keyword evidence="10" id="KW-1185">Reference proteome</keyword>
<evidence type="ECO:0000256" key="4">
    <source>
        <dbReference type="ARBA" id="ARBA00022737"/>
    </source>
</evidence>
<evidence type="ECO:0000256" key="1">
    <source>
        <dbReference type="ARBA" id="ARBA00004167"/>
    </source>
</evidence>
<feature type="disulfide bond" evidence="8">
    <location>
        <begin position="236"/>
        <end position="254"/>
    </location>
</feature>
<protein>
    <submittedName>
        <fullName evidence="9">Uncharacterized protein</fullName>
    </submittedName>
</protein>
<keyword evidence="3" id="KW-0812">Transmembrane</keyword>
<proteinExistence type="predicted"/>
<feature type="disulfide bond" evidence="8">
    <location>
        <begin position="269"/>
        <end position="287"/>
    </location>
</feature>
<evidence type="ECO:0000313" key="9">
    <source>
        <dbReference type="EMBL" id="CAK8680460.1"/>
    </source>
</evidence>
<evidence type="ECO:0000256" key="5">
    <source>
        <dbReference type="ARBA" id="ARBA00022989"/>
    </source>
</evidence>
<dbReference type="PRINTS" id="PR00261">
    <property type="entry name" value="LDLRECEPTOR"/>
</dbReference>
<dbReference type="SMART" id="SM00192">
    <property type="entry name" value="LDLa"/>
    <property type="match status" value="8"/>
</dbReference>
<feature type="disulfide bond" evidence="8">
    <location>
        <begin position="248"/>
        <end position="263"/>
    </location>
</feature>
<dbReference type="InterPro" id="IPR036055">
    <property type="entry name" value="LDL_receptor-like_sf"/>
</dbReference>
<accession>A0ABP0FPR2</accession>
<feature type="disulfide bond" evidence="8">
    <location>
        <begin position="320"/>
        <end position="338"/>
    </location>
</feature>
<evidence type="ECO:0000256" key="3">
    <source>
        <dbReference type="ARBA" id="ARBA00022692"/>
    </source>
</evidence>
<feature type="disulfide bond" evidence="8">
    <location>
        <begin position="203"/>
        <end position="221"/>
    </location>
</feature>
<dbReference type="PROSITE" id="PS50068">
    <property type="entry name" value="LDLRA_2"/>
    <property type="match status" value="8"/>
</dbReference>
<dbReference type="PANTHER" id="PTHR24270:SF61">
    <property type="entry name" value="EGF-LIKE DOMAIN-CONTAINING PROTEIN"/>
    <property type="match status" value="1"/>
</dbReference>
<dbReference type="PROSITE" id="PS01209">
    <property type="entry name" value="LDLRA_1"/>
    <property type="match status" value="2"/>
</dbReference>
<comment type="caution">
    <text evidence="8">Lacks conserved residue(s) required for the propagation of feature annotation.</text>
</comment>
<feature type="disulfide bond" evidence="8">
    <location>
        <begin position="183"/>
        <end position="198"/>
    </location>
</feature>
<evidence type="ECO:0000313" key="10">
    <source>
        <dbReference type="Proteomes" id="UP001642483"/>
    </source>
</evidence>
<keyword evidence="6" id="KW-0472">Membrane</keyword>
<feature type="disulfide bond" evidence="8">
    <location>
        <begin position="171"/>
        <end position="189"/>
    </location>
</feature>
<feature type="disulfide bond" evidence="8">
    <location>
        <begin position="350"/>
        <end position="368"/>
    </location>
</feature>
<keyword evidence="7 8" id="KW-1015">Disulfide bond</keyword>
<dbReference type="PANTHER" id="PTHR24270">
    <property type="entry name" value="LOW-DENSITY LIPOPROTEIN RECEPTOR-RELATED"/>
    <property type="match status" value="1"/>
</dbReference>
<dbReference type="SUPFAM" id="SSF57424">
    <property type="entry name" value="LDL receptor-like module"/>
    <property type="match status" value="8"/>
</dbReference>
<feature type="disulfide bond" evidence="8">
    <location>
        <begin position="215"/>
        <end position="230"/>
    </location>
</feature>
<feature type="disulfide bond" evidence="8">
    <location>
        <begin position="95"/>
        <end position="113"/>
    </location>
</feature>
<reference evidence="9 10" key="1">
    <citation type="submission" date="2024-02" db="EMBL/GenBank/DDBJ databases">
        <authorList>
            <person name="Daric V."/>
            <person name="Darras S."/>
        </authorList>
    </citation>
    <scope>NUCLEOTIDE SEQUENCE [LARGE SCALE GENOMIC DNA]</scope>
</reference>
<dbReference type="InterPro" id="IPR050685">
    <property type="entry name" value="LDLR"/>
</dbReference>
<evidence type="ECO:0000256" key="2">
    <source>
        <dbReference type="ARBA" id="ARBA00004308"/>
    </source>
</evidence>
<dbReference type="Gene3D" id="4.10.1220.10">
    <property type="entry name" value="EGF-type module"/>
    <property type="match status" value="1"/>
</dbReference>
<keyword evidence="4" id="KW-0677">Repeat</keyword>
<feature type="disulfide bond" evidence="8">
    <location>
        <begin position="362"/>
        <end position="377"/>
    </location>
</feature>
<dbReference type="InterPro" id="IPR023415">
    <property type="entry name" value="LDLR_class-A_CS"/>
</dbReference>
<organism evidence="9 10">
    <name type="scientific">Clavelina lepadiformis</name>
    <name type="common">Light-bulb sea squirt</name>
    <name type="synonym">Ascidia lepadiformis</name>
    <dbReference type="NCBI Taxonomy" id="159417"/>
    <lineage>
        <taxon>Eukaryota</taxon>
        <taxon>Metazoa</taxon>
        <taxon>Chordata</taxon>
        <taxon>Tunicata</taxon>
        <taxon>Ascidiacea</taxon>
        <taxon>Aplousobranchia</taxon>
        <taxon>Clavelinidae</taxon>
        <taxon>Clavelina</taxon>
    </lineage>
</organism>
<evidence type="ECO:0000256" key="7">
    <source>
        <dbReference type="ARBA" id="ARBA00023157"/>
    </source>
</evidence>
<comment type="subcellular location">
    <subcellularLocation>
        <location evidence="2">Endomembrane system</location>
    </subcellularLocation>
    <subcellularLocation>
        <location evidence="1">Membrane</location>
        <topology evidence="1">Single-pass membrane protein</topology>
    </subcellularLocation>
</comment>
<sequence>MKLIVFGMILTTYCVQGNIRERRSSELGLVTEPNTTTPSGGESIYGETENVTCEYDYYFQCADNLECVDPGFECDKYADCADGSDEHSSCLYFDCGDGSFINADYLCDGFNDCQNDFDEDPIHANCSAVTCAPNSQGNVLQVKSEKLCDGVADCEDFFNTDECNCSFTFLCANNKCINKNRVCNGDDDCGDNSDELGCMHFICNNGNTIMKKQTCDGIDECGDTSDECNCTHTFNCFNGRCISKWDMCNGQDDCGDTSDECFCNNTFRCSNGRCIEDAFVGNGFDDCGDKSDEIMTSVTSSAMPVVTIKPPKKCDFPFRCPSGECLTFSSLCDGKDDCPGGLDESHCFRCNNDSLIYYKNVCNGVKDCTDGLDECDCANPDLLGNCDKYTQATTPSSVGQKTFQVETTMPTTFMTRTTTTTAATSTSTKSQKTLAQKFQQVTEVVTSKSGNGCERRQGQYDFVLLSLAIHALVVAVL</sequence>
<dbReference type="Gene3D" id="4.10.400.10">
    <property type="entry name" value="Low-density Lipoprotein Receptor"/>
    <property type="match status" value="7"/>
</dbReference>
<dbReference type="EMBL" id="CAWYQH010000068">
    <property type="protein sequence ID" value="CAK8680460.1"/>
    <property type="molecule type" value="Genomic_DNA"/>
</dbReference>
<feature type="disulfide bond" evidence="8">
    <location>
        <begin position="332"/>
        <end position="347"/>
    </location>
</feature>
<dbReference type="Proteomes" id="UP001642483">
    <property type="component" value="Unassembled WGS sequence"/>
</dbReference>
<dbReference type="InterPro" id="IPR002172">
    <property type="entry name" value="LDrepeatLR_classA_rpt"/>
</dbReference>
<name>A0ABP0FPR2_CLALP</name>
<evidence type="ECO:0000256" key="8">
    <source>
        <dbReference type="PROSITE-ProRule" id="PRU00124"/>
    </source>
</evidence>
<gene>
    <name evidence="9" type="ORF">CVLEPA_LOCUS10705</name>
</gene>
<dbReference type="Pfam" id="PF00057">
    <property type="entry name" value="Ldl_recept_a"/>
    <property type="match status" value="4"/>
</dbReference>
<comment type="caution">
    <text evidence="9">The sequence shown here is derived from an EMBL/GenBank/DDBJ whole genome shotgun (WGS) entry which is preliminary data.</text>
</comment>
<evidence type="ECO:0000256" key="6">
    <source>
        <dbReference type="ARBA" id="ARBA00023136"/>
    </source>
</evidence>